<keyword evidence="3" id="KW-1185">Reference proteome</keyword>
<evidence type="ECO:0000313" key="3">
    <source>
        <dbReference type="Proteomes" id="UP000009168"/>
    </source>
</evidence>
<dbReference type="GeneID" id="24440659"/>
<dbReference type="Proteomes" id="UP000009168">
    <property type="component" value="Unassembled WGS sequence"/>
</dbReference>
<name>W7XJH1_TETTS</name>
<dbReference type="EMBL" id="GG662770">
    <property type="protein sequence ID" value="EWS75516.1"/>
    <property type="molecule type" value="Genomic_DNA"/>
</dbReference>
<feature type="transmembrane region" description="Helical" evidence="1">
    <location>
        <begin position="47"/>
        <end position="67"/>
    </location>
</feature>
<proteinExistence type="predicted"/>
<organism evidence="2 3">
    <name type="scientific">Tetrahymena thermophila (strain SB210)</name>
    <dbReference type="NCBI Taxonomy" id="312017"/>
    <lineage>
        <taxon>Eukaryota</taxon>
        <taxon>Sar</taxon>
        <taxon>Alveolata</taxon>
        <taxon>Ciliophora</taxon>
        <taxon>Intramacronucleata</taxon>
        <taxon>Oligohymenophorea</taxon>
        <taxon>Hymenostomatida</taxon>
        <taxon>Tetrahymenina</taxon>
        <taxon>Tetrahymenidae</taxon>
        <taxon>Tetrahymena</taxon>
    </lineage>
</organism>
<protein>
    <submittedName>
        <fullName evidence="2">Transmembrane protein, putative</fullName>
    </submittedName>
</protein>
<sequence>MNLQTNQKSTQINLTNLLIKHDNINKYNFEPQAKQNVMLFTYVINQFLNIAFYFKIQVIDWLFYLISSKLNILKLNKLNVHIIFVNPPPFILKVKRASFPARYLILLTIISNNLMIYTTLHYRMCLINIQIKYSERFQILVTQPNQIQKNNLGDSIFLNFTYQIKDDAWQQKRFNIYNKEFNQIEKKYVKIFVNQKMIKLKQTEQQNLFDQLQKMNFFYLFFFKCQIDKNIFHYICKQITQYYKIHLKYQYYLIMIQMFYIIYNFYFVCFQEQKSLQINQL</sequence>
<keyword evidence="1" id="KW-0472">Membrane</keyword>
<dbReference type="RefSeq" id="XP_012651985.1">
    <property type="nucleotide sequence ID" value="XM_012796531.1"/>
</dbReference>
<reference evidence="3" key="1">
    <citation type="journal article" date="2006" name="PLoS Biol.">
        <title>Macronuclear genome sequence of the ciliate Tetrahymena thermophila, a model eukaryote.</title>
        <authorList>
            <person name="Eisen J.A."/>
            <person name="Coyne R.S."/>
            <person name="Wu M."/>
            <person name="Wu D."/>
            <person name="Thiagarajan M."/>
            <person name="Wortman J.R."/>
            <person name="Badger J.H."/>
            <person name="Ren Q."/>
            <person name="Amedeo P."/>
            <person name="Jones K.M."/>
            <person name="Tallon L.J."/>
            <person name="Delcher A.L."/>
            <person name="Salzberg S.L."/>
            <person name="Silva J.C."/>
            <person name="Haas B.J."/>
            <person name="Majoros W.H."/>
            <person name="Farzad M."/>
            <person name="Carlton J.M."/>
            <person name="Smith R.K. Jr."/>
            <person name="Garg J."/>
            <person name="Pearlman R.E."/>
            <person name="Karrer K.M."/>
            <person name="Sun L."/>
            <person name="Manning G."/>
            <person name="Elde N.C."/>
            <person name="Turkewitz A.P."/>
            <person name="Asai D.J."/>
            <person name="Wilkes D.E."/>
            <person name="Wang Y."/>
            <person name="Cai H."/>
            <person name="Collins K."/>
            <person name="Stewart B.A."/>
            <person name="Lee S.R."/>
            <person name="Wilamowska K."/>
            <person name="Weinberg Z."/>
            <person name="Ruzzo W.L."/>
            <person name="Wloga D."/>
            <person name="Gaertig J."/>
            <person name="Frankel J."/>
            <person name="Tsao C.-C."/>
            <person name="Gorovsky M.A."/>
            <person name="Keeling P.J."/>
            <person name="Waller R.F."/>
            <person name="Patron N.J."/>
            <person name="Cherry J.M."/>
            <person name="Stover N.A."/>
            <person name="Krieger C.J."/>
            <person name="del Toro C."/>
            <person name="Ryder H.F."/>
            <person name="Williamson S.C."/>
            <person name="Barbeau R.A."/>
            <person name="Hamilton E.P."/>
            <person name="Orias E."/>
        </authorList>
    </citation>
    <scope>NUCLEOTIDE SEQUENCE [LARGE SCALE GENOMIC DNA]</scope>
    <source>
        <strain evidence="3">SB210</strain>
    </source>
</reference>
<gene>
    <name evidence="2" type="ORF">TTHERM_000784549</name>
</gene>
<dbReference type="AlphaFoldDB" id="W7XJH1"/>
<dbReference type="KEGG" id="tet:TTHERM_000784549"/>
<evidence type="ECO:0000256" key="1">
    <source>
        <dbReference type="SAM" id="Phobius"/>
    </source>
</evidence>
<evidence type="ECO:0000313" key="2">
    <source>
        <dbReference type="EMBL" id="EWS75516.1"/>
    </source>
</evidence>
<feature type="transmembrane region" description="Helical" evidence="1">
    <location>
        <begin position="249"/>
        <end position="270"/>
    </location>
</feature>
<dbReference type="InParanoid" id="W7XJH1"/>
<keyword evidence="1 2" id="KW-0812">Transmembrane</keyword>
<accession>W7XJH1</accession>
<feature type="transmembrane region" description="Helical" evidence="1">
    <location>
        <begin position="103"/>
        <end position="122"/>
    </location>
</feature>
<keyword evidence="1" id="KW-1133">Transmembrane helix</keyword>